<gene>
    <name evidence="2" type="ORF">GA0070611_5578</name>
</gene>
<feature type="compositionally biased region" description="Low complexity" evidence="1">
    <location>
        <begin position="14"/>
        <end position="24"/>
    </location>
</feature>
<feature type="region of interest" description="Disordered" evidence="1">
    <location>
        <begin position="1"/>
        <end position="24"/>
    </location>
</feature>
<keyword evidence="3" id="KW-1185">Reference proteome</keyword>
<evidence type="ECO:0008006" key="4">
    <source>
        <dbReference type="Google" id="ProtNLM"/>
    </source>
</evidence>
<sequence length="154" mass="16883">MVTGPIQQPSTVSPAARPPAARRPLLPGDVPALVRALAVPVREPGWRDALSHRLGPVRHGFAEHVRLTEGPTGLYAELRHQAPRLDRGVRLLTREHALIVAALAALQHAVERPEVAAEELHGRIGELLRALHRHRQRGADLLWEAYQADLGGED</sequence>
<protein>
    <recommendedName>
        <fullName evidence="4">Hemerythrin HHE cation binding domain-containing protein</fullName>
    </recommendedName>
</protein>
<evidence type="ECO:0000313" key="2">
    <source>
        <dbReference type="EMBL" id="SBT52313.1"/>
    </source>
</evidence>
<dbReference type="STRING" id="261654.GA0070611_5578"/>
<proteinExistence type="predicted"/>
<evidence type="ECO:0000313" key="3">
    <source>
        <dbReference type="Proteomes" id="UP000199385"/>
    </source>
</evidence>
<dbReference type="RefSeq" id="WP_091670800.1">
    <property type="nucleotide sequence ID" value="NZ_LT594323.1"/>
</dbReference>
<reference evidence="3" key="1">
    <citation type="submission" date="2016-06" db="EMBL/GenBank/DDBJ databases">
        <authorList>
            <person name="Varghese N."/>
            <person name="Submissions Spin"/>
        </authorList>
    </citation>
    <scope>NUCLEOTIDE SEQUENCE [LARGE SCALE GENOMIC DNA]</scope>
    <source>
        <strain evidence="3">DSM 44815</strain>
    </source>
</reference>
<dbReference type="OrthoDB" id="263362at2"/>
<dbReference type="PATRIC" id="fig|261654.4.peg.5652"/>
<organism evidence="2 3">
    <name type="scientific">Micromonospora auratinigra</name>
    <dbReference type="NCBI Taxonomy" id="261654"/>
    <lineage>
        <taxon>Bacteria</taxon>
        <taxon>Bacillati</taxon>
        <taxon>Actinomycetota</taxon>
        <taxon>Actinomycetes</taxon>
        <taxon>Micromonosporales</taxon>
        <taxon>Micromonosporaceae</taxon>
        <taxon>Micromonospora</taxon>
    </lineage>
</organism>
<evidence type="ECO:0000256" key="1">
    <source>
        <dbReference type="SAM" id="MobiDB-lite"/>
    </source>
</evidence>
<feature type="compositionally biased region" description="Polar residues" evidence="1">
    <location>
        <begin position="1"/>
        <end position="13"/>
    </location>
</feature>
<accession>A0A1A9A878</accession>
<dbReference type="Proteomes" id="UP000199385">
    <property type="component" value="Chromosome I"/>
</dbReference>
<name>A0A1A9A878_9ACTN</name>
<dbReference type="EMBL" id="LT594323">
    <property type="protein sequence ID" value="SBT52313.1"/>
    <property type="molecule type" value="Genomic_DNA"/>
</dbReference>
<dbReference type="AlphaFoldDB" id="A0A1A9A878"/>